<dbReference type="Proteomes" id="UP001597156">
    <property type="component" value="Unassembled WGS sequence"/>
</dbReference>
<reference evidence="3" key="1">
    <citation type="journal article" date="2019" name="Int. J. Syst. Evol. Microbiol.">
        <title>The Global Catalogue of Microorganisms (GCM) 10K type strain sequencing project: providing services to taxonomists for standard genome sequencing and annotation.</title>
        <authorList>
            <consortium name="The Broad Institute Genomics Platform"/>
            <consortium name="The Broad Institute Genome Sequencing Center for Infectious Disease"/>
            <person name="Wu L."/>
            <person name="Ma J."/>
        </authorList>
    </citation>
    <scope>NUCLEOTIDE SEQUENCE [LARGE SCALE GENOMIC DNA]</scope>
    <source>
        <strain evidence="3">CCUG 71848</strain>
    </source>
</reference>
<proteinExistence type="predicted"/>
<feature type="signal peptide" evidence="1">
    <location>
        <begin position="1"/>
        <end position="25"/>
    </location>
</feature>
<evidence type="ECO:0000313" key="3">
    <source>
        <dbReference type="Proteomes" id="UP001597156"/>
    </source>
</evidence>
<evidence type="ECO:0000313" key="2">
    <source>
        <dbReference type="EMBL" id="MFD1124145.1"/>
    </source>
</evidence>
<dbReference type="RefSeq" id="WP_121977751.1">
    <property type="nucleotide sequence ID" value="NZ_JBHTLH010000005.1"/>
</dbReference>
<gene>
    <name evidence="2" type="ORF">ACFQ22_02045</name>
</gene>
<name>A0ABW3PI86_9LACO</name>
<organism evidence="2 3">
    <name type="scientific">Lentilactobacillus raoultii</name>
    <dbReference type="NCBI Taxonomy" id="1987503"/>
    <lineage>
        <taxon>Bacteria</taxon>
        <taxon>Bacillati</taxon>
        <taxon>Bacillota</taxon>
        <taxon>Bacilli</taxon>
        <taxon>Lactobacillales</taxon>
        <taxon>Lactobacillaceae</taxon>
        <taxon>Lentilactobacillus</taxon>
    </lineage>
</organism>
<sequence>MLKKWWLGPVMALVCLAVLVAPVHASTDLGNVKRVFYVKVKKPIFTGQYTKINGHRGHRLLTPKGTILRVVAVRHEKGNPSQAILTRGLISYRLRQRIDLGTGEYRVKHFNTTYFKPCHLKLPISEYQFQAGRATINHSAYYKPIFNLTMDGYLQYYTSARLKHAHIQTTWLYGKHPVNGNHNPLSTIKPSVAVKINKTVAKGHHFYLYFRQPVSGLKAKKGHGGYRLLINELKDHTKTWHQKNNFYSLMWRDYHVGGQPFYFLWGAQSNDSGYLK</sequence>
<keyword evidence="1" id="KW-0732">Signal</keyword>
<accession>A0ABW3PI86</accession>
<protein>
    <submittedName>
        <fullName evidence="2">Uncharacterized protein</fullName>
    </submittedName>
</protein>
<dbReference type="EMBL" id="JBHTLH010000005">
    <property type="protein sequence ID" value="MFD1124145.1"/>
    <property type="molecule type" value="Genomic_DNA"/>
</dbReference>
<feature type="chain" id="PRO_5047187042" evidence="1">
    <location>
        <begin position="26"/>
        <end position="276"/>
    </location>
</feature>
<keyword evidence="3" id="KW-1185">Reference proteome</keyword>
<comment type="caution">
    <text evidence="2">The sequence shown here is derived from an EMBL/GenBank/DDBJ whole genome shotgun (WGS) entry which is preliminary data.</text>
</comment>
<evidence type="ECO:0000256" key="1">
    <source>
        <dbReference type="SAM" id="SignalP"/>
    </source>
</evidence>